<evidence type="ECO:0000256" key="3">
    <source>
        <dbReference type="ARBA" id="ARBA00022844"/>
    </source>
</evidence>
<dbReference type="GO" id="GO:0044423">
    <property type="term" value="C:virion component"/>
    <property type="evidence" value="ECO:0007669"/>
    <property type="project" value="UniProtKB-KW"/>
</dbReference>
<evidence type="ECO:0000313" key="7">
    <source>
        <dbReference type="Proteomes" id="UP000144311"/>
    </source>
</evidence>
<proteinExistence type="predicted"/>
<dbReference type="RefSeq" id="YP_008658529.1">
    <property type="nucleotide sequence ID" value="NC_022563.1"/>
</dbReference>
<name>U3UBA8_9POXV</name>
<evidence type="ECO:0000256" key="1">
    <source>
        <dbReference type="ARBA" id="ARBA00004192"/>
    </source>
</evidence>
<evidence type="ECO:0000256" key="4">
    <source>
        <dbReference type="ARBA" id="ARBA00022921"/>
    </source>
</evidence>
<dbReference type="EMBL" id="HE601899">
    <property type="protein sequence ID" value="CCD83287.1"/>
    <property type="molecule type" value="Genomic_DNA"/>
</dbReference>
<evidence type="ECO:0000256" key="2">
    <source>
        <dbReference type="ARBA" id="ARBA00004328"/>
    </source>
</evidence>
<reference evidence="6 7" key="1">
    <citation type="submission" date="2011-10" db="EMBL/GenBank/DDBJ databases">
        <authorList>
            <person name="Darby A."/>
        </authorList>
    </citation>
    <scope>NUCLEOTIDE SEQUENCE [LARGE SCALE GENOMIC DNA]</scope>
    <source>
        <strain evidence="6">Red squirrel UK</strain>
    </source>
</reference>
<keyword evidence="3" id="KW-0946">Virion</keyword>
<dbReference type="Pfam" id="PF05846">
    <property type="entry name" value="Chordopox_A15"/>
    <property type="match status" value="1"/>
</dbReference>
<sequence length="88" mass="9778">MRADVDAVVVRRDATGPTPRSVAGRRVQHATYGGGFRTDVPRVVLVDPSLDELIRACVFLTRARYAGRVQILATREHLPPPFRIVNDL</sequence>
<dbReference type="KEGG" id="vg:18158451"/>
<keyword evidence="5" id="KW-1035">Host cytoplasm</keyword>
<keyword evidence="7" id="KW-1185">Reference proteome</keyword>
<comment type="subcellular location">
    <subcellularLocation>
        <location evidence="1">Host cytoplasm</location>
    </subcellularLocation>
    <subcellularLocation>
        <location evidence="2">Virion</location>
    </subcellularLocation>
</comment>
<evidence type="ECO:0000256" key="5">
    <source>
        <dbReference type="ARBA" id="ARBA00023200"/>
    </source>
</evidence>
<dbReference type="Proteomes" id="UP000144311">
    <property type="component" value="Segment"/>
</dbReference>
<organism evidence="6 7">
    <name type="scientific">Squirrelpox virus</name>
    <dbReference type="NCBI Taxonomy" id="240426"/>
    <lineage>
        <taxon>Viruses</taxon>
        <taxon>Varidnaviria</taxon>
        <taxon>Bamfordvirae</taxon>
        <taxon>Nucleocytoviricota</taxon>
        <taxon>Pokkesviricetes</taxon>
        <taxon>Chitovirales</taxon>
        <taxon>Poxviridae</taxon>
        <taxon>Chordopoxvirinae</taxon>
        <taxon>Sciuripoxvirus</taxon>
        <taxon>Sciuripoxvirus squirrelpox</taxon>
    </lineage>
</organism>
<dbReference type="OrthoDB" id="25201at10239"/>
<dbReference type="GO" id="GO:0030430">
    <property type="term" value="C:host cell cytoplasm"/>
    <property type="evidence" value="ECO:0007669"/>
    <property type="project" value="UniProtKB-SubCell"/>
</dbReference>
<dbReference type="InterPro" id="IPR008445">
    <property type="entry name" value="A15"/>
</dbReference>
<protein>
    <submittedName>
        <fullName evidence="6">Conserved hypothetical pox protein</fullName>
    </submittedName>
</protein>
<gene>
    <name evidence="6" type="primary">A15L</name>
    <name evidence="6" type="ORF">SQPV_1040</name>
</gene>
<evidence type="ECO:0000313" key="6">
    <source>
        <dbReference type="EMBL" id="CCD83287.1"/>
    </source>
</evidence>
<dbReference type="GeneID" id="18158451"/>
<reference evidence="6 7" key="2">
    <citation type="submission" date="2013-10" db="EMBL/GenBank/DDBJ databases">
        <title>The genome of epidemic Squirrel Poxvirus reveals novel virulence genes.</title>
        <authorList>
            <person name="Darby A.C."/>
            <person name="McInnes C.J."/>
            <person name="Kjaer K.H."/>
            <person name="Wood A.R."/>
            <person name="Hughes M."/>
            <person name="Martensen P.M."/>
            <person name="Radford A.D."/>
            <person name="Hall N."/>
            <person name="Chantrey J."/>
        </authorList>
    </citation>
    <scope>NUCLEOTIDE SEQUENCE [LARGE SCALE GENOMIC DNA]</scope>
    <source>
        <strain evidence="6">Red squirrel UK</strain>
    </source>
</reference>
<accession>U3UBA8</accession>
<keyword evidence="4" id="KW-0426">Late protein</keyword>